<name>A1C984_ASPCL</name>
<evidence type="ECO:0000313" key="11">
    <source>
        <dbReference type="Proteomes" id="UP000006701"/>
    </source>
</evidence>
<evidence type="ECO:0000256" key="9">
    <source>
        <dbReference type="ARBA" id="ARBA00061312"/>
    </source>
</evidence>
<sequence>MAEIIDDKSQYCIPFLLKRLEAHQARYGKDPEHTPPFFLGLNGVQGAGKTVLVSTLQSTLRAPPYSLPVVTISLDDFYLTHDEQQKLAKTFPTNPLLQHRGQPGTHDLPLAEQVFASLRAGRPTAIPQYDKSAYAGQGDRVPESQWETVNGSGQEKIKVIIFEGWCVGFRALDDGLLREKWEAAVRQRDQGAYNGRLGYVRFEDVKAINDALRQYDVLTDQLDALIHIDAQDSHFVYDWRQEQERTLRAAKGTGMTEEQVSHFVDGYYPSYELFTENLRRGAFRPAAGSSDGDWQNRQLRLVVNRERRVQEVVEI</sequence>
<evidence type="ECO:0000256" key="4">
    <source>
        <dbReference type="ARBA" id="ARBA00022679"/>
    </source>
</evidence>
<dbReference type="STRING" id="344612.A1C984"/>
<dbReference type="FunFam" id="3.40.50.300:FF:001691">
    <property type="entry name" value="Probable ATP-dependent kinase TDA10"/>
    <property type="match status" value="1"/>
</dbReference>
<keyword evidence="5" id="KW-0547">Nucleotide-binding</keyword>
<protein>
    <submittedName>
        <fullName evidence="10">Uridine/cytidine kinase, putative</fullName>
    </submittedName>
</protein>
<dbReference type="GeneID" id="4707056"/>
<dbReference type="GO" id="GO:0005634">
    <property type="term" value="C:nucleus"/>
    <property type="evidence" value="ECO:0007669"/>
    <property type="project" value="UniProtKB-SubCell"/>
</dbReference>
<dbReference type="EMBL" id="DS027048">
    <property type="protein sequence ID" value="EAW13408.1"/>
    <property type="molecule type" value="Genomic_DNA"/>
</dbReference>
<dbReference type="eggNOG" id="KOG2878">
    <property type="taxonomic scope" value="Eukaryota"/>
</dbReference>
<keyword evidence="7" id="KW-0067">ATP-binding</keyword>
<dbReference type="Proteomes" id="UP000006701">
    <property type="component" value="Unassembled WGS sequence"/>
</dbReference>
<dbReference type="HOGENOM" id="CLU_056986_0_0_1"/>
<evidence type="ECO:0000256" key="3">
    <source>
        <dbReference type="ARBA" id="ARBA00022490"/>
    </source>
</evidence>
<keyword evidence="3" id="KW-0963">Cytoplasm</keyword>
<comment type="subcellular location">
    <subcellularLocation>
        <location evidence="2">Cytoplasm</location>
    </subcellularLocation>
    <subcellularLocation>
        <location evidence="1">Nucleus</location>
    </subcellularLocation>
</comment>
<dbReference type="GO" id="GO:0016301">
    <property type="term" value="F:kinase activity"/>
    <property type="evidence" value="ECO:0007669"/>
    <property type="project" value="UniProtKB-KW"/>
</dbReference>
<proteinExistence type="inferred from homology"/>
<dbReference type="VEuPathDB" id="FungiDB:ACLA_054550"/>
<evidence type="ECO:0000256" key="6">
    <source>
        <dbReference type="ARBA" id="ARBA00022777"/>
    </source>
</evidence>
<evidence type="ECO:0000256" key="7">
    <source>
        <dbReference type="ARBA" id="ARBA00022840"/>
    </source>
</evidence>
<reference evidence="10 11" key="1">
    <citation type="journal article" date="2008" name="PLoS Genet.">
        <title>Genomic islands in the pathogenic filamentous fungus Aspergillus fumigatus.</title>
        <authorList>
            <person name="Fedorova N.D."/>
            <person name="Khaldi N."/>
            <person name="Joardar V.S."/>
            <person name="Maiti R."/>
            <person name="Amedeo P."/>
            <person name="Anderson M.J."/>
            <person name="Crabtree J."/>
            <person name="Silva J.C."/>
            <person name="Badger J.H."/>
            <person name="Albarraq A."/>
            <person name="Angiuoli S."/>
            <person name="Bussey H."/>
            <person name="Bowyer P."/>
            <person name="Cotty P.J."/>
            <person name="Dyer P.S."/>
            <person name="Egan A."/>
            <person name="Galens K."/>
            <person name="Fraser-Liggett C.M."/>
            <person name="Haas B.J."/>
            <person name="Inman J.M."/>
            <person name="Kent R."/>
            <person name="Lemieux S."/>
            <person name="Malavazi I."/>
            <person name="Orvis J."/>
            <person name="Roemer T."/>
            <person name="Ronning C.M."/>
            <person name="Sundaram J.P."/>
            <person name="Sutton G."/>
            <person name="Turner G."/>
            <person name="Venter J.C."/>
            <person name="White O.R."/>
            <person name="Whitty B.R."/>
            <person name="Youngman P."/>
            <person name="Wolfe K.H."/>
            <person name="Goldman G.H."/>
            <person name="Wortman J.R."/>
            <person name="Jiang B."/>
            <person name="Denning D.W."/>
            <person name="Nierman W.C."/>
        </authorList>
    </citation>
    <scope>NUCLEOTIDE SEQUENCE [LARGE SCALE GENOMIC DNA]</scope>
    <source>
        <strain evidence="11">ATCC 1007 / CBS 513.65 / DSM 816 / NCTC 3887 / NRRL 1</strain>
    </source>
</reference>
<dbReference type="OMA" id="FWRSLHP"/>
<evidence type="ECO:0000256" key="1">
    <source>
        <dbReference type="ARBA" id="ARBA00004123"/>
    </source>
</evidence>
<keyword evidence="6 10" id="KW-0418">Kinase</keyword>
<dbReference type="RefSeq" id="XP_001274834.1">
    <property type="nucleotide sequence ID" value="XM_001274833.1"/>
</dbReference>
<keyword evidence="8" id="KW-0539">Nucleus</keyword>
<dbReference type="PANTHER" id="PTHR10285">
    <property type="entry name" value="URIDINE KINASE"/>
    <property type="match status" value="1"/>
</dbReference>
<dbReference type="GO" id="GO:0005737">
    <property type="term" value="C:cytoplasm"/>
    <property type="evidence" value="ECO:0007669"/>
    <property type="project" value="UniProtKB-SubCell"/>
</dbReference>
<keyword evidence="11" id="KW-1185">Reference proteome</keyword>
<evidence type="ECO:0000256" key="5">
    <source>
        <dbReference type="ARBA" id="ARBA00022741"/>
    </source>
</evidence>
<dbReference type="KEGG" id="act:ACLA_054550"/>
<dbReference type="SUPFAM" id="SSF52540">
    <property type="entry name" value="P-loop containing nucleoside triphosphate hydrolases"/>
    <property type="match status" value="1"/>
</dbReference>
<dbReference type="AlphaFoldDB" id="A1C984"/>
<comment type="similarity">
    <text evidence="9">Belongs to the GLYK kinase family.</text>
</comment>
<evidence type="ECO:0000256" key="8">
    <source>
        <dbReference type="ARBA" id="ARBA00023242"/>
    </source>
</evidence>
<accession>A1C984</accession>
<dbReference type="OrthoDB" id="347435at2759"/>
<organism evidence="10 11">
    <name type="scientific">Aspergillus clavatus (strain ATCC 1007 / CBS 513.65 / DSM 816 / NCTC 3887 / NRRL 1 / QM 1276 / 107)</name>
    <dbReference type="NCBI Taxonomy" id="344612"/>
    <lineage>
        <taxon>Eukaryota</taxon>
        <taxon>Fungi</taxon>
        <taxon>Dikarya</taxon>
        <taxon>Ascomycota</taxon>
        <taxon>Pezizomycotina</taxon>
        <taxon>Eurotiomycetes</taxon>
        <taxon>Eurotiomycetidae</taxon>
        <taxon>Eurotiales</taxon>
        <taxon>Aspergillaceae</taxon>
        <taxon>Aspergillus</taxon>
        <taxon>Aspergillus subgen. Fumigati</taxon>
    </lineage>
</organism>
<dbReference type="GO" id="GO:0005524">
    <property type="term" value="F:ATP binding"/>
    <property type="evidence" value="ECO:0007669"/>
    <property type="project" value="UniProtKB-KW"/>
</dbReference>
<evidence type="ECO:0000256" key="2">
    <source>
        <dbReference type="ARBA" id="ARBA00004496"/>
    </source>
</evidence>
<gene>
    <name evidence="10" type="ORF">ACLA_054550</name>
</gene>
<dbReference type="InterPro" id="IPR027417">
    <property type="entry name" value="P-loop_NTPase"/>
</dbReference>
<dbReference type="Gene3D" id="3.40.50.300">
    <property type="entry name" value="P-loop containing nucleotide triphosphate hydrolases"/>
    <property type="match status" value="1"/>
</dbReference>
<evidence type="ECO:0000313" key="10">
    <source>
        <dbReference type="EMBL" id="EAW13408.1"/>
    </source>
</evidence>
<keyword evidence="4" id="KW-0808">Transferase</keyword>